<sequence>MVHHARLWIVIIDGEHVRFLMPQPHRRELHEISARTSPHAGVRSSALGTDRPGRSFESVGATRHAIEPKHDAHERAKAAFLRAVAEEINRAAAEGRFDHLVVVAPVDELPMLTEALSAQASARVVGRLGKDLVKVPIHALPDHLNEWL</sequence>
<feature type="region of interest" description="Disordered" evidence="1">
    <location>
        <begin position="32"/>
        <end position="56"/>
    </location>
</feature>
<reference evidence="2 3" key="1">
    <citation type="submission" date="2012-11" db="EMBL/GenBank/DDBJ databases">
        <title>Whole genome sequence of Acidisphaera rubrifaciens HS-AP3.</title>
        <authorList>
            <person name="Azuma Y."/>
            <person name="Higashiura N."/>
            <person name="Hirakawa H."/>
            <person name="Matsushita K."/>
        </authorList>
    </citation>
    <scope>NUCLEOTIDE SEQUENCE [LARGE SCALE GENOMIC DNA]</scope>
    <source>
        <strain evidence="2 3">HS-AP3</strain>
    </source>
</reference>
<name>A0A0D6P6F6_9PROT</name>
<evidence type="ECO:0000313" key="2">
    <source>
        <dbReference type="EMBL" id="GAN76459.1"/>
    </source>
</evidence>
<dbReference type="Proteomes" id="UP000032680">
    <property type="component" value="Unassembled WGS sequence"/>
</dbReference>
<proteinExistence type="predicted"/>
<comment type="caution">
    <text evidence="2">The sequence shown here is derived from an EMBL/GenBank/DDBJ whole genome shotgun (WGS) entry which is preliminary data.</text>
</comment>
<organism evidence="2 3">
    <name type="scientific">Acidisphaera rubrifaciens HS-AP3</name>
    <dbReference type="NCBI Taxonomy" id="1231350"/>
    <lineage>
        <taxon>Bacteria</taxon>
        <taxon>Pseudomonadati</taxon>
        <taxon>Pseudomonadota</taxon>
        <taxon>Alphaproteobacteria</taxon>
        <taxon>Acetobacterales</taxon>
        <taxon>Acetobacteraceae</taxon>
        <taxon>Acidisphaera</taxon>
    </lineage>
</organism>
<evidence type="ECO:0000313" key="3">
    <source>
        <dbReference type="Proteomes" id="UP000032680"/>
    </source>
</evidence>
<dbReference type="AlphaFoldDB" id="A0A0D6P6F6"/>
<dbReference type="Pfam" id="PF10116">
    <property type="entry name" value="Host_attach"/>
    <property type="match status" value="1"/>
</dbReference>
<keyword evidence="3" id="KW-1185">Reference proteome</keyword>
<accession>A0A0D6P6F6</accession>
<evidence type="ECO:0000256" key="1">
    <source>
        <dbReference type="SAM" id="MobiDB-lite"/>
    </source>
</evidence>
<evidence type="ECO:0008006" key="4">
    <source>
        <dbReference type="Google" id="ProtNLM"/>
    </source>
</evidence>
<protein>
    <recommendedName>
        <fullName evidence="4">Host attachment protein</fullName>
    </recommendedName>
</protein>
<dbReference type="EMBL" id="BANB01000100">
    <property type="protein sequence ID" value="GAN76459.1"/>
    <property type="molecule type" value="Genomic_DNA"/>
</dbReference>
<gene>
    <name evidence="2" type="ORF">Asru_0100_07</name>
</gene>
<dbReference type="InterPro" id="IPR019291">
    <property type="entry name" value="Host_attachment_protein"/>
</dbReference>
<dbReference type="OrthoDB" id="9812459at2"/>
<dbReference type="RefSeq" id="WP_048860271.1">
    <property type="nucleotide sequence ID" value="NZ_BANB01000100.1"/>
</dbReference>